<dbReference type="OrthoDB" id="2664502at2"/>
<evidence type="ECO:0000313" key="3">
    <source>
        <dbReference type="Proteomes" id="UP000295636"/>
    </source>
</evidence>
<comment type="caution">
    <text evidence="2">The sequence shown here is derived from an EMBL/GenBank/DDBJ whole genome shotgun (WGS) entry which is preliminary data.</text>
</comment>
<dbReference type="AlphaFoldDB" id="A0A4R5KCI5"/>
<feature type="transmembrane region" description="Helical" evidence="1">
    <location>
        <begin position="31"/>
        <end position="49"/>
    </location>
</feature>
<dbReference type="EMBL" id="SMRT01000022">
    <property type="protein sequence ID" value="TDF92198.1"/>
    <property type="molecule type" value="Genomic_DNA"/>
</dbReference>
<reference evidence="2 3" key="1">
    <citation type="submission" date="2019-03" db="EMBL/GenBank/DDBJ databases">
        <title>This is whole genome sequence of Paenibacillus sp MS74 strain.</title>
        <authorList>
            <person name="Trinh H.N."/>
        </authorList>
    </citation>
    <scope>NUCLEOTIDE SEQUENCE [LARGE SCALE GENOMIC DNA]</scope>
    <source>
        <strain evidence="2 3">MS74</strain>
    </source>
</reference>
<evidence type="ECO:0000313" key="2">
    <source>
        <dbReference type="EMBL" id="TDF92198.1"/>
    </source>
</evidence>
<organism evidence="2 3">
    <name type="scientific">Paenibacillus piri</name>
    <dbReference type="NCBI Taxonomy" id="2547395"/>
    <lineage>
        <taxon>Bacteria</taxon>
        <taxon>Bacillati</taxon>
        <taxon>Bacillota</taxon>
        <taxon>Bacilli</taxon>
        <taxon>Bacillales</taxon>
        <taxon>Paenibacillaceae</taxon>
        <taxon>Paenibacillus</taxon>
    </lineage>
</organism>
<keyword evidence="1" id="KW-0472">Membrane</keyword>
<keyword evidence="1" id="KW-1133">Transmembrane helix</keyword>
<dbReference type="RefSeq" id="WP_133235548.1">
    <property type="nucleotide sequence ID" value="NZ_SMRT01000022.1"/>
</dbReference>
<evidence type="ECO:0000256" key="1">
    <source>
        <dbReference type="SAM" id="Phobius"/>
    </source>
</evidence>
<feature type="transmembrane region" description="Helical" evidence="1">
    <location>
        <begin position="69"/>
        <end position="88"/>
    </location>
</feature>
<dbReference type="InterPro" id="IPR010001">
    <property type="entry name" value="BofA"/>
</dbReference>
<accession>A0A4R5KCI5</accession>
<dbReference type="Proteomes" id="UP000295636">
    <property type="component" value="Unassembled WGS sequence"/>
</dbReference>
<protein>
    <recommendedName>
        <fullName evidence="4">Pro-sigmaK processing inhibitor BofA</fullName>
    </recommendedName>
</protein>
<dbReference type="Pfam" id="PF07441">
    <property type="entry name" value="BofA"/>
    <property type="match status" value="1"/>
</dbReference>
<evidence type="ECO:0008006" key="4">
    <source>
        <dbReference type="Google" id="ProtNLM"/>
    </source>
</evidence>
<sequence>MVKTYLLWAIFAISGIILLFTLFRHKYAFNWIGYVCLHVAIAAFLLYIVNLLGPYTRVEVPLNATTVGTVSILGVPGLMLLLALKLWIV</sequence>
<feature type="transmembrane region" description="Helical" evidence="1">
    <location>
        <begin position="6"/>
        <end position="24"/>
    </location>
</feature>
<proteinExistence type="predicted"/>
<gene>
    <name evidence="2" type="ORF">E1757_30890</name>
</gene>
<keyword evidence="3" id="KW-1185">Reference proteome</keyword>
<name>A0A4R5KCI5_9BACL</name>
<keyword evidence="1" id="KW-0812">Transmembrane</keyword>